<feature type="transmembrane region" description="Helical" evidence="1">
    <location>
        <begin position="12"/>
        <end position="33"/>
    </location>
</feature>
<keyword evidence="1" id="KW-1133">Transmembrane helix</keyword>
<feature type="transmembrane region" description="Helical" evidence="1">
    <location>
        <begin position="159"/>
        <end position="178"/>
    </location>
</feature>
<dbReference type="Proteomes" id="UP000824262">
    <property type="component" value="Unassembled WGS sequence"/>
</dbReference>
<protein>
    <submittedName>
        <fullName evidence="2">Uncharacterized protein</fullName>
    </submittedName>
</protein>
<gene>
    <name evidence="2" type="ORF">IAB77_08900</name>
</gene>
<comment type="caution">
    <text evidence="2">The sequence shown here is derived from an EMBL/GenBank/DDBJ whole genome shotgun (WGS) entry which is preliminary data.</text>
</comment>
<feature type="transmembrane region" description="Helical" evidence="1">
    <location>
        <begin position="346"/>
        <end position="369"/>
    </location>
</feature>
<dbReference type="InterPro" id="IPR038728">
    <property type="entry name" value="YkvI-like"/>
</dbReference>
<dbReference type="AlphaFoldDB" id="A0A9D0ZFL6"/>
<evidence type="ECO:0000313" key="2">
    <source>
        <dbReference type="EMBL" id="HIQ79359.1"/>
    </source>
</evidence>
<keyword evidence="1" id="KW-0812">Transmembrane</keyword>
<keyword evidence="1" id="KW-0472">Membrane</keyword>
<feature type="transmembrane region" description="Helical" evidence="1">
    <location>
        <begin position="127"/>
        <end position="147"/>
    </location>
</feature>
<dbReference type="EMBL" id="DVGA01000098">
    <property type="protein sequence ID" value="HIQ79359.1"/>
    <property type="molecule type" value="Genomic_DNA"/>
</dbReference>
<dbReference type="PANTHER" id="PTHR37814:SF1">
    <property type="entry name" value="MEMBRANE PROTEIN"/>
    <property type="match status" value="1"/>
</dbReference>
<feature type="transmembrane region" description="Helical" evidence="1">
    <location>
        <begin position="198"/>
        <end position="220"/>
    </location>
</feature>
<sequence>MFVINATTKKVSWGLAFSIGSIWFGSHVGGGFASGNQAWNFYGQYGTVGIIVSVLAMVLVGFAGREMLIAAKLYKSNSYRDWAVEAYKPIQTVGSIFFELQVWCLFILASSGAVAGCAAMLETYGVPYIVGVLITGASLVFITIFGGEVYRIAQAYMTVVLLICLTIVYVVVLVPGMENYSTNAADLAANSDASLWDAIWSGLQYVGFQIFGFVNMMSIAKDWKKRDMTAGTVLGFIMNAVMLAISIVCLICWAPVAGGTTIPILTVLQSLDGMGWVTIVYSVALFLAFVSTAAGAVFATVARVSPLKPIRKMKGSETGKNAMIAIAFIVITMLVSLVGLDAIVSIGYAYVGVTAVISIVGWAVFVLIARNRKGVKARIAAGEDF</sequence>
<feature type="transmembrane region" description="Helical" evidence="1">
    <location>
        <begin position="45"/>
        <end position="64"/>
    </location>
</feature>
<evidence type="ECO:0000256" key="1">
    <source>
        <dbReference type="SAM" id="Phobius"/>
    </source>
</evidence>
<reference evidence="2" key="1">
    <citation type="submission" date="2020-10" db="EMBL/GenBank/DDBJ databases">
        <authorList>
            <person name="Gilroy R."/>
        </authorList>
    </citation>
    <scope>NUCLEOTIDE SEQUENCE</scope>
    <source>
        <strain evidence="2">ChiBcolR7-354</strain>
    </source>
</reference>
<accession>A0A9D0ZFL6</accession>
<reference evidence="2" key="2">
    <citation type="journal article" date="2021" name="PeerJ">
        <title>Extensive microbial diversity within the chicken gut microbiome revealed by metagenomics and culture.</title>
        <authorList>
            <person name="Gilroy R."/>
            <person name="Ravi A."/>
            <person name="Getino M."/>
            <person name="Pursley I."/>
            <person name="Horton D.L."/>
            <person name="Alikhan N.F."/>
            <person name="Baker D."/>
            <person name="Gharbi K."/>
            <person name="Hall N."/>
            <person name="Watson M."/>
            <person name="Adriaenssens E.M."/>
            <person name="Foster-Nyarko E."/>
            <person name="Jarju S."/>
            <person name="Secka A."/>
            <person name="Antonio M."/>
            <person name="Oren A."/>
            <person name="Chaudhuri R.R."/>
            <person name="La Ragione R."/>
            <person name="Hildebrand F."/>
            <person name="Pallen M.J."/>
        </authorList>
    </citation>
    <scope>NUCLEOTIDE SEQUENCE</scope>
    <source>
        <strain evidence="2">ChiBcolR7-354</strain>
    </source>
</reference>
<organism evidence="2 3">
    <name type="scientific">Candidatus Scatomorpha intestinavium</name>
    <dbReference type="NCBI Taxonomy" id="2840922"/>
    <lineage>
        <taxon>Bacteria</taxon>
        <taxon>Bacillati</taxon>
        <taxon>Bacillota</taxon>
        <taxon>Clostridia</taxon>
        <taxon>Eubacteriales</taxon>
        <taxon>Candidatus Scatomorpha</taxon>
    </lineage>
</organism>
<dbReference type="PANTHER" id="PTHR37814">
    <property type="entry name" value="CONSERVED MEMBRANE PROTEIN"/>
    <property type="match status" value="1"/>
</dbReference>
<feature type="transmembrane region" description="Helical" evidence="1">
    <location>
        <begin position="232"/>
        <end position="256"/>
    </location>
</feature>
<name>A0A9D0ZFL6_9FIRM</name>
<proteinExistence type="predicted"/>
<feature type="transmembrane region" description="Helical" evidence="1">
    <location>
        <begin position="100"/>
        <end position="121"/>
    </location>
</feature>
<feature type="transmembrane region" description="Helical" evidence="1">
    <location>
        <begin position="322"/>
        <end position="340"/>
    </location>
</feature>
<feature type="transmembrane region" description="Helical" evidence="1">
    <location>
        <begin position="276"/>
        <end position="301"/>
    </location>
</feature>
<evidence type="ECO:0000313" key="3">
    <source>
        <dbReference type="Proteomes" id="UP000824262"/>
    </source>
</evidence>